<organism evidence="3 4">
    <name type="scientific">Chlamydomonas schloesseri</name>
    <dbReference type="NCBI Taxonomy" id="2026947"/>
    <lineage>
        <taxon>Eukaryota</taxon>
        <taxon>Viridiplantae</taxon>
        <taxon>Chlorophyta</taxon>
        <taxon>core chlorophytes</taxon>
        <taxon>Chlorophyceae</taxon>
        <taxon>CS clade</taxon>
        <taxon>Chlamydomonadales</taxon>
        <taxon>Chlamydomonadaceae</taxon>
        <taxon>Chlamydomonas</taxon>
    </lineage>
</organism>
<dbReference type="SUPFAM" id="SSF56112">
    <property type="entry name" value="Protein kinase-like (PK-like)"/>
    <property type="match status" value="1"/>
</dbReference>
<proteinExistence type="predicted"/>
<dbReference type="PANTHER" id="PTHR44329">
    <property type="entry name" value="SERINE/THREONINE-PROTEIN KINASE TNNI3K-RELATED"/>
    <property type="match status" value="1"/>
</dbReference>
<dbReference type="PROSITE" id="PS50011">
    <property type="entry name" value="PROTEIN_KINASE_DOM"/>
    <property type="match status" value="1"/>
</dbReference>
<evidence type="ECO:0000256" key="1">
    <source>
        <dbReference type="SAM" id="MobiDB-lite"/>
    </source>
</evidence>
<dbReference type="SMART" id="SM00220">
    <property type="entry name" value="S_TKc"/>
    <property type="match status" value="1"/>
</dbReference>
<dbReference type="InterPro" id="IPR051681">
    <property type="entry name" value="Ser/Thr_Kinases-Pseudokinases"/>
</dbReference>
<feature type="region of interest" description="Disordered" evidence="1">
    <location>
        <begin position="259"/>
        <end position="281"/>
    </location>
</feature>
<sequence length="295" mass="31990">MELMETNLEAMLYGSSALEARIKERPAAPVEDTKAGVNDGVDGAPGHEPGRSLSDASDGGSQQRQHQLLLPLMKVLKIAVQIARALEYMAPTILHRDLKPANVLVNGADSPDPVVKLSDFGLSRLRAATVATLHPEAGTPAYLAPECYDMETGVVTHHADIYSLGVLCWAMLTGRRPWKDLSIPAVAYKVAVLGERPPLEQVGKQRCPPALRRLIRQMWEHDPLRRPAAAEVVLALDGLIRELFDKQQAIARPKLRRYASVGGGSGTRSSSSSSSGVADEEALARQLEELELDID</sequence>
<evidence type="ECO:0000313" key="3">
    <source>
        <dbReference type="EMBL" id="KAG2434964.1"/>
    </source>
</evidence>
<feature type="compositionally biased region" description="Low complexity" evidence="1">
    <location>
        <begin position="267"/>
        <end position="276"/>
    </location>
</feature>
<feature type="region of interest" description="Disordered" evidence="1">
    <location>
        <begin position="25"/>
        <end position="64"/>
    </location>
</feature>
<dbReference type="GO" id="GO:0004674">
    <property type="term" value="F:protein serine/threonine kinase activity"/>
    <property type="evidence" value="ECO:0007669"/>
    <property type="project" value="TreeGrafter"/>
</dbReference>
<dbReference type="InterPro" id="IPR000719">
    <property type="entry name" value="Prot_kinase_dom"/>
</dbReference>
<feature type="compositionally biased region" description="Basic and acidic residues" evidence="1">
    <location>
        <begin position="25"/>
        <end position="34"/>
    </location>
</feature>
<evidence type="ECO:0000313" key="4">
    <source>
        <dbReference type="Proteomes" id="UP000613740"/>
    </source>
</evidence>
<dbReference type="EMBL" id="JAEHOD010000055">
    <property type="protein sequence ID" value="KAG2434964.1"/>
    <property type="molecule type" value="Genomic_DNA"/>
</dbReference>
<feature type="domain" description="Protein kinase" evidence="2">
    <location>
        <begin position="1"/>
        <end position="244"/>
    </location>
</feature>
<dbReference type="Proteomes" id="UP000613740">
    <property type="component" value="Unassembled WGS sequence"/>
</dbReference>
<protein>
    <recommendedName>
        <fullName evidence="2">Protein kinase domain-containing protein</fullName>
    </recommendedName>
</protein>
<dbReference type="PANTHER" id="PTHR44329:SF214">
    <property type="entry name" value="PROTEIN KINASE DOMAIN-CONTAINING PROTEIN"/>
    <property type="match status" value="1"/>
</dbReference>
<dbReference type="InterPro" id="IPR011009">
    <property type="entry name" value="Kinase-like_dom_sf"/>
</dbReference>
<dbReference type="AlphaFoldDB" id="A0A835SXF6"/>
<name>A0A835SXF6_9CHLO</name>
<gene>
    <name evidence="3" type="ORF">HYH02_012160</name>
</gene>
<dbReference type="PROSITE" id="PS00108">
    <property type="entry name" value="PROTEIN_KINASE_ST"/>
    <property type="match status" value="1"/>
</dbReference>
<reference evidence="3" key="1">
    <citation type="journal article" date="2020" name="bioRxiv">
        <title>Comparative genomics of Chlamydomonas.</title>
        <authorList>
            <person name="Craig R.J."/>
            <person name="Hasan A.R."/>
            <person name="Ness R.W."/>
            <person name="Keightley P.D."/>
        </authorList>
    </citation>
    <scope>NUCLEOTIDE SEQUENCE</scope>
    <source>
        <strain evidence="3">CCAP 11/173</strain>
    </source>
</reference>
<dbReference type="GO" id="GO:0005524">
    <property type="term" value="F:ATP binding"/>
    <property type="evidence" value="ECO:0007669"/>
    <property type="project" value="InterPro"/>
</dbReference>
<dbReference type="InterPro" id="IPR008271">
    <property type="entry name" value="Ser/Thr_kinase_AS"/>
</dbReference>
<comment type="caution">
    <text evidence="3">The sequence shown here is derived from an EMBL/GenBank/DDBJ whole genome shotgun (WGS) entry which is preliminary data.</text>
</comment>
<dbReference type="Gene3D" id="1.10.510.10">
    <property type="entry name" value="Transferase(Phosphotransferase) domain 1"/>
    <property type="match status" value="1"/>
</dbReference>
<evidence type="ECO:0000259" key="2">
    <source>
        <dbReference type="PROSITE" id="PS50011"/>
    </source>
</evidence>
<dbReference type="OrthoDB" id="538027at2759"/>
<dbReference type="Pfam" id="PF00069">
    <property type="entry name" value="Pkinase"/>
    <property type="match status" value="1"/>
</dbReference>
<accession>A0A835SXF6</accession>
<keyword evidence="4" id="KW-1185">Reference proteome</keyword>